<evidence type="ECO:0000313" key="3">
    <source>
        <dbReference type="Proteomes" id="UP000253204"/>
    </source>
</evidence>
<reference evidence="2 3" key="1">
    <citation type="submission" date="2018-07" db="EMBL/GenBank/DDBJ databases">
        <title>Halomonas rutogse sp. nov., isolated from Lake TangqianCo on Tibetan Plateau.</title>
        <authorList>
            <person name="Lu H."/>
            <person name="Xing P."/>
            <person name="Wu Q."/>
        </authorList>
    </citation>
    <scope>NUCLEOTIDE SEQUENCE [LARGE SCALE GENOMIC DNA]</scope>
    <source>
        <strain evidence="2 3">TQ8S</strain>
    </source>
</reference>
<gene>
    <name evidence="2" type="ORF">DU506_00310</name>
</gene>
<comment type="caution">
    <text evidence="2">The sequence shown here is derived from an EMBL/GenBank/DDBJ whole genome shotgun (WGS) entry which is preliminary data.</text>
</comment>
<proteinExistence type="predicted"/>
<keyword evidence="3" id="KW-1185">Reference proteome</keyword>
<evidence type="ECO:0000256" key="1">
    <source>
        <dbReference type="SAM" id="Phobius"/>
    </source>
</evidence>
<dbReference type="Proteomes" id="UP000253204">
    <property type="component" value="Unassembled WGS sequence"/>
</dbReference>
<feature type="transmembrane region" description="Helical" evidence="1">
    <location>
        <begin position="12"/>
        <end position="37"/>
    </location>
</feature>
<name>A0A368UBD7_9GAMM</name>
<protein>
    <submittedName>
        <fullName evidence="2">Uncharacterized protein</fullName>
    </submittedName>
</protein>
<dbReference type="EMBL" id="QPIJ01000001">
    <property type="protein sequence ID" value="RCV93632.1"/>
    <property type="molecule type" value="Genomic_DNA"/>
</dbReference>
<keyword evidence="1" id="KW-0812">Transmembrane</keyword>
<dbReference type="AlphaFoldDB" id="A0A368UBD7"/>
<organism evidence="2 3">
    <name type="scientific">Vreelandella rituensis</name>
    <dbReference type="NCBI Taxonomy" id="2282306"/>
    <lineage>
        <taxon>Bacteria</taxon>
        <taxon>Pseudomonadati</taxon>
        <taxon>Pseudomonadota</taxon>
        <taxon>Gammaproteobacteria</taxon>
        <taxon>Oceanospirillales</taxon>
        <taxon>Halomonadaceae</taxon>
        <taxon>Vreelandella</taxon>
    </lineage>
</organism>
<feature type="transmembrane region" description="Helical" evidence="1">
    <location>
        <begin position="57"/>
        <end position="79"/>
    </location>
</feature>
<accession>A0A368UBD7</accession>
<evidence type="ECO:0000313" key="2">
    <source>
        <dbReference type="EMBL" id="RCV93632.1"/>
    </source>
</evidence>
<keyword evidence="1" id="KW-0472">Membrane</keyword>
<sequence>MNNFLCPNREKWEAWIFKIWVAIVFLSGAVIIFAWQASAAIPSSFGITPHFPIWGSASMAIATLLLIGIFFGILNSIYINSCDLIFISKTNGNETINLLKAQQRAGALDFQKDSNSSDLSET</sequence>
<dbReference type="RefSeq" id="WP_114484960.1">
    <property type="nucleotide sequence ID" value="NZ_CBCSHM010000005.1"/>
</dbReference>
<keyword evidence="1" id="KW-1133">Transmembrane helix</keyword>